<protein>
    <submittedName>
        <fullName evidence="4">Putative BPI/LBP family protein</fullName>
    </submittedName>
</protein>
<sequence length="491" mass="53731">MGFLSIFTDSDIRPLLLLLLFFVPTSTQEQGFASVLISDKGLAFAKDFLIKKAISSMIPLQLPTAEKKVNIPVLGKADVVLSNITIYSADVPSSYAKTGGTGVVLIISGATANLTMNWRYSGKILFVDVSDHGIATIKVEGIDVGMTMALEDQEGTLKVSILESGCYVRGLSIKMEGGASWFYQGLVDVFEDIIRSAVEDAISSNIKEGVTMLDSLLQTLPKEIPVHDIAAMNVTFVGDPVLSKFSIELAINGLFTGIDNLGSSFYGKGLVDLVDYNASNKMAVMLLHEKVFNSAASVFFNEGYMQWTVNEEQHQSLLNTSSWKYIVPQLYKKYPNHAMELDISATSPPIIIILSNEVEATIYLDVTIAVLESSEVVPVACIALEITASCLPKIMGTYLMSTLKLKDFTTSLKWSKIGNLHIRLTKFVMSIILKTVILPYVNSNLQKGLPVPIVEGFTLENAEISCTDTELVISSDVSFVEQWHSLSRKFV</sequence>
<dbReference type="InterPro" id="IPR017943">
    <property type="entry name" value="Bactericidal_perm-incr_a/b_dom"/>
</dbReference>
<reference evidence="5" key="1">
    <citation type="submission" date="2013-01" db="EMBL/GenBank/DDBJ databases">
        <title>Draft Genome Sequence of a Mulberry Tree, Morus notabilis C.K. Schneid.</title>
        <authorList>
            <person name="He N."/>
            <person name="Zhao S."/>
        </authorList>
    </citation>
    <scope>NUCLEOTIDE SEQUENCE</scope>
</reference>
<evidence type="ECO:0000259" key="3">
    <source>
        <dbReference type="SMART" id="SM00329"/>
    </source>
</evidence>
<feature type="signal peptide" evidence="2">
    <location>
        <begin position="1"/>
        <end position="27"/>
    </location>
</feature>
<evidence type="ECO:0000256" key="1">
    <source>
        <dbReference type="ARBA" id="ARBA00023180"/>
    </source>
</evidence>
<dbReference type="SMART" id="SM00329">
    <property type="entry name" value="BPI2"/>
    <property type="match status" value="1"/>
</dbReference>
<feature type="domain" description="Lipid-binding serum glycoprotein C-terminal" evidence="3">
    <location>
        <begin position="277"/>
        <end position="475"/>
    </location>
</feature>
<dbReference type="Gene3D" id="3.15.10.10">
    <property type="entry name" value="Bactericidal permeability-increasing protein, domain 1"/>
    <property type="match status" value="1"/>
</dbReference>
<dbReference type="EMBL" id="KE344832">
    <property type="protein sequence ID" value="EXB81102.1"/>
    <property type="molecule type" value="Genomic_DNA"/>
</dbReference>
<dbReference type="STRING" id="981085.W9RBJ5"/>
<dbReference type="GO" id="GO:0005615">
    <property type="term" value="C:extracellular space"/>
    <property type="evidence" value="ECO:0007669"/>
    <property type="project" value="InterPro"/>
</dbReference>
<evidence type="ECO:0000313" key="5">
    <source>
        <dbReference type="Proteomes" id="UP000030645"/>
    </source>
</evidence>
<dbReference type="OrthoDB" id="10255543at2759"/>
<dbReference type="AlphaFoldDB" id="W9RBJ5"/>
<evidence type="ECO:0000256" key="2">
    <source>
        <dbReference type="SAM" id="SignalP"/>
    </source>
</evidence>
<gene>
    <name evidence="4" type="ORF">L484_014034</name>
</gene>
<dbReference type="eggNOG" id="KOG4160">
    <property type="taxonomic scope" value="Eukaryota"/>
</dbReference>
<keyword evidence="1" id="KW-0325">Glycoprotein</keyword>
<proteinExistence type="predicted"/>
<feature type="chain" id="PRO_5004928485" evidence="2">
    <location>
        <begin position="28"/>
        <end position="491"/>
    </location>
</feature>
<name>W9RBJ5_9ROSA</name>
<keyword evidence="2" id="KW-0732">Signal</keyword>
<dbReference type="PANTHER" id="PTHR46801">
    <property type="entry name" value="OS06G0309200 PROTEIN"/>
    <property type="match status" value="1"/>
</dbReference>
<keyword evidence="5" id="KW-1185">Reference proteome</keyword>
<dbReference type="SUPFAM" id="SSF55394">
    <property type="entry name" value="Bactericidal permeability-increasing protein, BPI"/>
    <property type="match status" value="2"/>
</dbReference>
<dbReference type="Pfam" id="PF02886">
    <property type="entry name" value="LBP_BPI_CETP_C"/>
    <property type="match status" value="1"/>
</dbReference>
<evidence type="ECO:0000313" key="4">
    <source>
        <dbReference type="EMBL" id="EXB81102.1"/>
    </source>
</evidence>
<dbReference type="KEGG" id="mnt:21397187"/>
<dbReference type="PANTHER" id="PTHR46801:SF2">
    <property type="entry name" value="LIPOPOLYSACCHARIDE-BINDING PROTEIN"/>
    <property type="match status" value="1"/>
</dbReference>
<organism evidence="4 5">
    <name type="scientific">Morus notabilis</name>
    <dbReference type="NCBI Taxonomy" id="981085"/>
    <lineage>
        <taxon>Eukaryota</taxon>
        <taxon>Viridiplantae</taxon>
        <taxon>Streptophyta</taxon>
        <taxon>Embryophyta</taxon>
        <taxon>Tracheophyta</taxon>
        <taxon>Spermatophyta</taxon>
        <taxon>Magnoliopsida</taxon>
        <taxon>eudicotyledons</taxon>
        <taxon>Gunneridae</taxon>
        <taxon>Pentapetalae</taxon>
        <taxon>rosids</taxon>
        <taxon>fabids</taxon>
        <taxon>Rosales</taxon>
        <taxon>Moraceae</taxon>
        <taxon>Moreae</taxon>
        <taxon>Morus</taxon>
    </lineage>
</organism>
<dbReference type="InterPro" id="IPR001124">
    <property type="entry name" value="Lipid-bd_serum_glycop_C"/>
</dbReference>
<dbReference type="InterPro" id="IPR017942">
    <property type="entry name" value="Lipid-bd_serum_glycop_N"/>
</dbReference>
<accession>W9RBJ5</accession>
<dbReference type="Pfam" id="PF01273">
    <property type="entry name" value="LBP_BPI_CETP"/>
    <property type="match status" value="1"/>
</dbReference>
<dbReference type="PIRSF" id="PIRSF002417">
    <property type="entry name" value="Lipid_binding_protein"/>
    <property type="match status" value="1"/>
</dbReference>
<dbReference type="GO" id="GO:0008289">
    <property type="term" value="F:lipid binding"/>
    <property type="evidence" value="ECO:0007669"/>
    <property type="project" value="InterPro"/>
</dbReference>
<dbReference type="InterPro" id="IPR045897">
    <property type="entry name" value="BPI/LBP_pln"/>
</dbReference>
<dbReference type="Proteomes" id="UP000030645">
    <property type="component" value="Unassembled WGS sequence"/>
</dbReference>
<dbReference type="InterPro" id="IPR030675">
    <property type="entry name" value="BPI/LBP"/>
</dbReference>
<dbReference type="Gene3D" id="3.15.20.10">
    <property type="entry name" value="Bactericidal permeability-increasing protein, domain 2"/>
    <property type="match status" value="1"/>
</dbReference>